<dbReference type="Gene3D" id="3.30.565.10">
    <property type="entry name" value="Histidine kinase-like ATPase, C-terminal domain"/>
    <property type="match status" value="1"/>
</dbReference>
<keyword evidence="12 15" id="KW-1133">Transmembrane helix</keyword>
<evidence type="ECO:0000256" key="1">
    <source>
        <dbReference type="ARBA" id="ARBA00000085"/>
    </source>
</evidence>
<keyword evidence="8 15" id="KW-0812">Transmembrane</keyword>
<dbReference type="SUPFAM" id="SSF55874">
    <property type="entry name" value="ATPase domain of HSP90 chaperone/DNA topoisomerase II/histidine kinase"/>
    <property type="match status" value="1"/>
</dbReference>
<dbReference type="Gene3D" id="1.10.8.500">
    <property type="entry name" value="HAMP domain in histidine kinase"/>
    <property type="match status" value="1"/>
</dbReference>
<dbReference type="GO" id="GO:0005524">
    <property type="term" value="F:ATP binding"/>
    <property type="evidence" value="ECO:0007669"/>
    <property type="project" value="UniProtKB-KW"/>
</dbReference>
<keyword evidence="4" id="KW-1003">Cell membrane</keyword>
<dbReference type="EMBL" id="JACHHZ010000006">
    <property type="protein sequence ID" value="MBB6096152.1"/>
    <property type="molecule type" value="Genomic_DNA"/>
</dbReference>
<dbReference type="Pfam" id="PF00672">
    <property type="entry name" value="HAMP"/>
    <property type="match status" value="1"/>
</dbReference>
<dbReference type="InterPro" id="IPR003594">
    <property type="entry name" value="HATPase_dom"/>
</dbReference>
<dbReference type="Gene3D" id="1.10.287.130">
    <property type="match status" value="1"/>
</dbReference>
<dbReference type="InterPro" id="IPR050980">
    <property type="entry name" value="2C_sensor_his_kinase"/>
</dbReference>
<dbReference type="SUPFAM" id="SSF47384">
    <property type="entry name" value="Homodimeric domain of signal transducing histidine kinase"/>
    <property type="match status" value="1"/>
</dbReference>
<feature type="transmembrane region" description="Helical" evidence="15">
    <location>
        <begin position="12"/>
        <end position="34"/>
    </location>
</feature>
<comment type="catalytic activity">
    <reaction evidence="1">
        <text>ATP + protein L-histidine = ADP + protein N-phospho-L-histidine.</text>
        <dbReference type="EC" id="2.7.13.3"/>
    </reaction>
</comment>
<gene>
    <name evidence="18" type="ORF">HNQ60_005043</name>
</gene>
<dbReference type="AlphaFoldDB" id="A0A841HW29"/>
<keyword evidence="7" id="KW-0808">Transferase</keyword>
<evidence type="ECO:0000256" key="13">
    <source>
        <dbReference type="ARBA" id="ARBA00023012"/>
    </source>
</evidence>
<dbReference type="EC" id="2.7.13.3" evidence="3"/>
<keyword evidence="14 15" id="KW-0472">Membrane</keyword>
<evidence type="ECO:0000256" key="2">
    <source>
        <dbReference type="ARBA" id="ARBA00004429"/>
    </source>
</evidence>
<dbReference type="SMART" id="SM00388">
    <property type="entry name" value="HisKA"/>
    <property type="match status" value="1"/>
</dbReference>
<evidence type="ECO:0000256" key="9">
    <source>
        <dbReference type="ARBA" id="ARBA00022741"/>
    </source>
</evidence>
<evidence type="ECO:0000256" key="7">
    <source>
        <dbReference type="ARBA" id="ARBA00022679"/>
    </source>
</evidence>
<dbReference type="SMART" id="SM00304">
    <property type="entry name" value="HAMP"/>
    <property type="match status" value="1"/>
</dbReference>
<dbReference type="InterPro" id="IPR005467">
    <property type="entry name" value="His_kinase_dom"/>
</dbReference>
<evidence type="ECO:0000313" key="18">
    <source>
        <dbReference type="EMBL" id="MBB6096152.1"/>
    </source>
</evidence>
<name>A0A841HW29_9GAMM</name>
<feature type="domain" description="HAMP" evidence="17">
    <location>
        <begin position="275"/>
        <end position="327"/>
    </location>
</feature>
<dbReference type="PANTHER" id="PTHR44936">
    <property type="entry name" value="SENSOR PROTEIN CREC"/>
    <property type="match status" value="1"/>
</dbReference>
<dbReference type="PRINTS" id="PR00344">
    <property type="entry name" value="BCTRLSENSOR"/>
</dbReference>
<dbReference type="RefSeq" id="WP_221304435.1">
    <property type="nucleotide sequence ID" value="NZ_JACHHZ010000006.1"/>
</dbReference>
<evidence type="ECO:0000259" key="16">
    <source>
        <dbReference type="PROSITE" id="PS50109"/>
    </source>
</evidence>
<dbReference type="InterPro" id="IPR003661">
    <property type="entry name" value="HisK_dim/P_dom"/>
</dbReference>
<evidence type="ECO:0000256" key="6">
    <source>
        <dbReference type="ARBA" id="ARBA00022553"/>
    </source>
</evidence>
<organism evidence="18 19">
    <name type="scientific">Povalibacter uvarum</name>
    <dbReference type="NCBI Taxonomy" id="732238"/>
    <lineage>
        <taxon>Bacteria</taxon>
        <taxon>Pseudomonadati</taxon>
        <taxon>Pseudomonadota</taxon>
        <taxon>Gammaproteobacteria</taxon>
        <taxon>Steroidobacterales</taxon>
        <taxon>Steroidobacteraceae</taxon>
        <taxon>Povalibacter</taxon>
    </lineage>
</organism>
<dbReference type="InterPro" id="IPR003660">
    <property type="entry name" value="HAMP_dom"/>
</dbReference>
<dbReference type="GO" id="GO:0005886">
    <property type="term" value="C:plasma membrane"/>
    <property type="evidence" value="ECO:0007669"/>
    <property type="project" value="UniProtKB-SubCell"/>
</dbReference>
<evidence type="ECO:0000256" key="11">
    <source>
        <dbReference type="ARBA" id="ARBA00022840"/>
    </source>
</evidence>
<sequence>MLARLLPDSIFGRVLVVLVVSCALAQIVATTLVIHRSGSLILRREQPMMEDAARRIADTLNRLEALPQAQRSATLRELGDRQVNIQLARMTISTGPPPPPPSFFPPFLQFGIGMPVRVRPPPSPEERADELVKRIRSLVDDRVAIRARIAPGEPTDMLIHTVSSGAADAPVFASVERVRMPAMAVQGVATGGFQAALPPPSSGAGRWSAAIMRDAEIVLTATWPGEAPVTFKVPFGGTMLRRAPLSFNAIVGVQLAAQLAVLFAGLTLGAYVAARRITRPLSRLAAAADSLGRSLSQPPVPETGPRELRQVAQGFNVMQDRLRRYIDSRTRAVAAMSHDLRTPLTRARLRLELMEDDEHRKEFERDLLEMESMVVATLDALSDLGVEEAAQELDVNGLLARLQSEFAQLGHRLRIEGSATATYRARPQTLKRCLTNLIDNAFKYGDAVRVRVDDDDVLRITIIDEGPGIPPEELERVFEPFYRLESSRSRETGGTGLGLSVARDAAQAHGGRLILRNGPDRGLEAELSLPRGLGG</sequence>
<accession>A0A841HW29</accession>
<dbReference type="SMART" id="SM00387">
    <property type="entry name" value="HATPase_c"/>
    <property type="match status" value="1"/>
</dbReference>
<comment type="caution">
    <text evidence="18">The sequence shown here is derived from an EMBL/GenBank/DDBJ whole genome shotgun (WGS) entry which is preliminary data.</text>
</comment>
<evidence type="ECO:0000256" key="10">
    <source>
        <dbReference type="ARBA" id="ARBA00022777"/>
    </source>
</evidence>
<evidence type="ECO:0000256" key="14">
    <source>
        <dbReference type="ARBA" id="ARBA00023136"/>
    </source>
</evidence>
<keyword evidence="6" id="KW-0597">Phosphoprotein</keyword>
<dbReference type="Pfam" id="PF00512">
    <property type="entry name" value="HisKA"/>
    <property type="match status" value="1"/>
</dbReference>
<keyword evidence="10 18" id="KW-0418">Kinase</keyword>
<feature type="domain" description="Histidine kinase" evidence="16">
    <location>
        <begin position="335"/>
        <end position="533"/>
    </location>
</feature>
<dbReference type="CDD" id="cd06225">
    <property type="entry name" value="HAMP"/>
    <property type="match status" value="1"/>
</dbReference>
<dbReference type="Proteomes" id="UP000588068">
    <property type="component" value="Unassembled WGS sequence"/>
</dbReference>
<keyword evidence="5" id="KW-0997">Cell inner membrane</keyword>
<keyword evidence="9" id="KW-0547">Nucleotide-binding</keyword>
<dbReference type="PROSITE" id="PS50885">
    <property type="entry name" value="HAMP"/>
    <property type="match status" value="1"/>
</dbReference>
<evidence type="ECO:0000256" key="3">
    <source>
        <dbReference type="ARBA" id="ARBA00012438"/>
    </source>
</evidence>
<evidence type="ECO:0000256" key="4">
    <source>
        <dbReference type="ARBA" id="ARBA00022475"/>
    </source>
</evidence>
<evidence type="ECO:0000256" key="5">
    <source>
        <dbReference type="ARBA" id="ARBA00022519"/>
    </source>
</evidence>
<keyword evidence="11" id="KW-0067">ATP-binding</keyword>
<dbReference type="CDD" id="cd00075">
    <property type="entry name" value="HATPase"/>
    <property type="match status" value="1"/>
</dbReference>
<dbReference type="InterPro" id="IPR004358">
    <property type="entry name" value="Sig_transdc_His_kin-like_C"/>
</dbReference>
<evidence type="ECO:0000259" key="17">
    <source>
        <dbReference type="PROSITE" id="PS50885"/>
    </source>
</evidence>
<feature type="transmembrane region" description="Helical" evidence="15">
    <location>
        <begin position="249"/>
        <end position="274"/>
    </location>
</feature>
<proteinExistence type="predicted"/>
<dbReference type="SUPFAM" id="SSF158472">
    <property type="entry name" value="HAMP domain-like"/>
    <property type="match status" value="1"/>
</dbReference>
<dbReference type="PROSITE" id="PS50109">
    <property type="entry name" value="HIS_KIN"/>
    <property type="match status" value="1"/>
</dbReference>
<protein>
    <recommendedName>
        <fullName evidence="3">histidine kinase</fullName>
        <ecNumber evidence="3">2.7.13.3</ecNumber>
    </recommendedName>
</protein>
<dbReference type="InterPro" id="IPR036890">
    <property type="entry name" value="HATPase_C_sf"/>
</dbReference>
<keyword evidence="19" id="KW-1185">Reference proteome</keyword>
<evidence type="ECO:0000256" key="8">
    <source>
        <dbReference type="ARBA" id="ARBA00022692"/>
    </source>
</evidence>
<keyword evidence="13" id="KW-0902">Two-component regulatory system</keyword>
<dbReference type="InterPro" id="IPR036097">
    <property type="entry name" value="HisK_dim/P_sf"/>
</dbReference>
<reference evidence="18 19" key="1">
    <citation type="submission" date="2020-08" db="EMBL/GenBank/DDBJ databases">
        <title>Genomic Encyclopedia of Type Strains, Phase IV (KMG-IV): sequencing the most valuable type-strain genomes for metagenomic binning, comparative biology and taxonomic classification.</title>
        <authorList>
            <person name="Goeker M."/>
        </authorList>
    </citation>
    <scope>NUCLEOTIDE SEQUENCE [LARGE SCALE GENOMIC DNA]</scope>
    <source>
        <strain evidence="18 19">DSM 26723</strain>
    </source>
</reference>
<dbReference type="GO" id="GO:0000155">
    <property type="term" value="F:phosphorelay sensor kinase activity"/>
    <property type="evidence" value="ECO:0007669"/>
    <property type="project" value="InterPro"/>
</dbReference>
<comment type="subcellular location">
    <subcellularLocation>
        <location evidence="2">Cell inner membrane</location>
        <topology evidence="2">Multi-pass membrane protein</topology>
    </subcellularLocation>
</comment>
<evidence type="ECO:0000256" key="15">
    <source>
        <dbReference type="SAM" id="Phobius"/>
    </source>
</evidence>
<evidence type="ECO:0000256" key="12">
    <source>
        <dbReference type="ARBA" id="ARBA00022989"/>
    </source>
</evidence>
<dbReference type="CDD" id="cd00082">
    <property type="entry name" value="HisKA"/>
    <property type="match status" value="1"/>
</dbReference>
<evidence type="ECO:0000313" key="19">
    <source>
        <dbReference type="Proteomes" id="UP000588068"/>
    </source>
</evidence>
<dbReference type="PANTHER" id="PTHR44936:SF5">
    <property type="entry name" value="SENSOR HISTIDINE KINASE ENVZ"/>
    <property type="match status" value="1"/>
</dbReference>
<dbReference type="Pfam" id="PF02518">
    <property type="entry name" value="HATPase_c"/>
    <property type="match status" value="1"/>
</dbReference>